<proteinExistence type="predicted"/>
<dbReference type="Proteomes" id="UP001057402">
    <property type="component" value="Chromosome 1"/>
</dbReference>
<dbReference type="EMBL" id="CM042880">
    <property type="protein sequence ID" value="KAI4388734.1"/>
    <property type="molecule type" value="Genomic_DNA"/>
</dbReference>
<name>A0ACB9SCE4_9MYRT</name>
<reference evidence="2" key="1">
    <citation type="journal article" date="2023" name="Front. Plant Sci.">
        <title>Chromosomal-level genome assembly of Melastoma candidum provides insights into trichome evolution.</title>
        <authorList>
            <person name="Zhong Y."/>
            <person name="Wu W."/>
            <person name="Sun C."/>
            <person name="Zou P."/>
            <person name="Liu Y."/>
            <person name="Dai S."/>
            <person name="Zhou R."/>
        </authorList>
    </citation>
    <scope>NUCLEOTIDE SEQUENCE [LARGE SCALE GENOMIC DNA]</scope>
</reference>
<gene>
    <name evidence="1" type="ORF">MLD38_001038</name>
</gene>
<accession>A0ACB9SCE4</accession>
<keyword evidence="2" id="KW-1185">Reference proteome</keyword>
<organism evidence="1 2">
    <name type="scientific">Melastoma candidum</name>
    <dbReference type="NCBI Taxonomy" id="119954"/>
    <lineage>
        <taxon>Eukaryota</taxon>
        <taxon>Viridiplantae</taxon>
        <taxon>Streptophyta</taxon>
        <taxon>Embryophyta</taxon>
        <taxon>Tracheophyta</taxon>
        <taxon>Spermatophyta</taxon>
        <taxon>Magnoliopsida</taxon>
        <taxon>eudicotyledons</taxon>
        <taxon>Gunneridae</taxon>
        <taxon>Pentapetalae</taxon>
        <taxon>rosids</taxon>
        <taxon>malvids</taxon>
        <taxon>Myrtales</taxon>
        <taxon>Melastomataceae</taxon>
        <taxon>Melastomatoideae</taxon>
        <taxon>Melastomateae</taxon>
        <taxon>Melastoma</taxon>
    </lineage>
</organism>
<evidence type="ECO:0000313" key="1">
    <source>
        <dbReference type="EMBL" id="KAI4388734.1"/>
    </source>
</evidence>
<evidence type="ECO:0000313" key="2">
    <source>
        <dbReference type="Proteomes" id="UP001057402"/>
    </source>
</evidence>
<sequence length="260" mass="29691">MEEYLQHMKSLRSQIHDVEDQAAKVSVEEQMLLTTVHTLHADLSLAKYDLLQVKGETEQISKEKDDICARLLDKQKKKASLEFDSCMVRKGLELIQQEKTSSSAKLTEKRDYYTKVAEDACLEFQMLQEEHSLVKPPKVFSESKEPNKVDKRIKILASELTGAMEKLDEVKRRKASIAVETTEISQHLEQMKGRADDLQQQLKEMDVAPLEKEHESLLADISAEADCLQTLENQKEKLEGISQVINCNCGKKYMVALKHT</sequence>
<protein>
    <submittedName>
        <fullName evidence="1">Uncharacterized protein</fullName>
    </submittedName>
</protein>
<comment type="caution">
    <text evidence="1">The sequence shown here is derived from an EMBL/GenBank/DDBJ whole genome shotgun (WGS) entry which is preliminary data.</text>
</comment>